<evidence type="ECO:0000313" key="10">
    <source>
        <dbReference type="Proteomes" id="UP000474757"/>
    </source>
</evidence>
<proteinExistence type="inferred from homology"/>
<feature type="transmembrane region" description="Helical" evidence="7">
    <location>
        <begin position="12"/>
        <end position="39"/>
    </location>
</feature>
<keyword evidence="2" id="KW-1003">Cell membrane</keyword>
<feature type="transmembrane region" description="Helical" evidence="7">
    <location>
        <begin position="216"/>
        <end position="240"/>
    </location>
</feature>
<keyword evidence="7" id="KW-0813">Transport</keyword>
<keyword evidence="10" id="KW-1185">Reference proteome</keyword>
<organism evidence="9 10">
    <name type="scientific">Pseudoroseicyclus tamaricis</name>
    <dbReference type="NCBI Taxonomy" id="2705421"/>
    <lineage>
        <taxon>Bacteria</taxon>
        <taxon>Pseudomonadati</taxon>
        <taxon>Pseudomonadota</taxon>
        <taxon>Alphaproteobacteria</taxon>
        <taxon>Rhodobacterales</taxon>
        <taxon>Paracoccaceae</taxon>
        <taxon>Pseudoroseicyclus</taxon>
    </lineage>
</organism>
<feature type="transmembrane region" description="Helical" evidence="7">
    <location>
        <begin position="101"/>
        <end position="124"/>
    </location>
</feature>
<comment type="subunit">
    <text evidence="7">The complex comprises the extracytoplasmic solute receptor protein and the two transmembrane proteins.</text>
</comment>
<feature type="domain" description="TRAP C4-dicarboxylate transport system permease DctM subunit" evidence="8">
    <location>
        <begin position="13"/>
        <end position="426"/>
    </location>
</feature>
<evidence type="ECO:0000256" key="4">
    <source>
        <dbReference type="ARBA" id="ARBA00022692"/>
    </source>
</evidence>
<gene>
    <name evidence="9" type="ORF">GZA08_07050</name>
</gene>
<dbReference type="GO" id="GO:0005886">
    <property type="term" value="C:plasma membrane"/>
    <property type="evidence" value="ECO:0007669"/>
    <property type="project" value="UniProtKB-SubCell"/>
</dbReference>
<keyword evidence="5 7" id="KW-1133">Transmembrane helix</keyword>
<evidence type="ECO:0000313" key="9">
    <source>
        <dbReference type="EMBL" id="NDV00724.1"/>
    </source>
</evidence>
<feature type="transmembrane region" description="Helical" evidence="7">
    <location>
        <begin position="60"/>
        <end position="81"/>
    </location>
</feature>
<feature type="transmembrane region" description="Helical" evidence="7">
    <location>
        <begin position="175"/>
        <end position="195"/>
    </location>
</feature>
<evidence type="ECO:0000259" key="8">
    <source>
        <dbReference type="Pfam" id="PF06808"/>
    </source>
</evidence>
<dbReference type="PIRSF" id="PIRSF006066">
    <property type="entry name" value="HI0050"/>
    <property type="match status" value="1"/>
</dbReference>
<feature type="transmembrane region" description="Helical" evidence="7">
    <location>
        <begin position="412"/>
        <end position="433"/>
    </location>
</feature>
<sequence length="434" mass="44954">MSDLALGYLSLPLLLGLIFLRLPIGLAMAACGFFGLWVATGSPDIALARLKSETYSTFSNYNLTVVPMFLLMGQLAALSGLSRSLFDGAAAFLGHRRGGLALAAIGASAGFGAICGSSLATAATMGRIALPELRRQGYPGGLSTAVLAAGGTLGILIPPSVILVIYAMLTEANVGELFLAALVPGLLAAVLYMGAARLSIRGGEGVLPRRSWAERLGALGGLWQVALLFVLVVGGIYGGLFTPTEAAAVGAIVTGIFALVSGRLTWAAVADALRETAAVSAMIYLIVFGAGFYNGFLALARLPQHLAEVVSGAGLAPLVILALILLLYLLLGCVMDSLSMILLTIPVFWPLLLQLDLGLDAGSLAIWFGILTLSVVEIGLITPPVGLNLFIINRLDPTVPLTATWRAMVPFLAADLARVALLFALPVLSLFLIG</sequence>
<dbReference type="Pfam" id="PF06808">
    <property type="entry name" value="DctM"/>
    <property type="match status" value="1"/>
</dbReference>
<protein>
    <recommendedName>
        <fullName evidence="7">TRAP transporter large permease protein</fullName>
    </recommendedName>
</protein>
<dbReference type="AlphaFoldDB" id="A0A6B2JWX1"/>
<name>A0A6B2JWX1_9RHOB</name>
<feature type="transmembrane region" description="Helical" evidence="7">
    <location>
        <begin position="312"/>
        <end position="331"/>
    </location>
</feature>
<comment type="caution">
    <text evidence="9">The sequence shown here is derived from an EMBL/GenBank/DDBJ whole genome shotgun (WGS) entry which is preliminary data.</text>
</comment>
<comment type="function">
    <text evidence="7">Part of the tripartite ATP-independent periplasmic (TRAP) transport system.</text>
</comment>
<dbReference type="RefSeq" id="WP_163891481.1">
    <property type="nucleotide sequence ID" value="NZ_JAAFYS010000002.1"/>
</dbReference>
<keyword evidence="6 7" id="KW-0472">Membrane</keyword>
<dbReference type="NCBIfam" id="TIGR00786">
    <property type="entry name" value="dctM"/>
    <property type="match status" value="1"/>
</dbReference>
<feature type="transmembrane region" description="Helical" evidence="7">
    <location>
        <begin position="145"/>
        <end position="169"/>
    </location>
</feature>
<evidence type="ECO:0000256" key="5">
    <source>
        <dbReference type="ARBA" id="ARBA00022989"/>
    </source>
</evidence>
<evidence type="ECO:0000256" key="6">
    <source>
        <dbReference type="ARBA" id="ARBA00023136"/>
    </source>
</evidence>
<evidence type="ECO:0000256" key="3">
    <source>
        <dbReference type="ARBA" id="ARBA00022519"/>
    </source>
</evidence>
<evidence type="ECO:0000256" key="1">
    <source>
        <dbReference type="ARBA" id="ARBA00004429"/>
    </source>
</evidence>
<accession>A0A6B2JWX1</accession>
<feature type="transmembrane region" description="Helical" evidence="7">
    <location>
        <begin position="338"/>
        <end position="359"/>
    </location>
</feature>
<comment type="similarity">
    <text evidence="7">Belongs to the TRAP transporter large permease family.</text>
</comment>
<keyword evidence="4 7" id="KW-0812">Transmembrane</keyword>
<evidence type="ECO:0000256" key="2">
    <source>
        <dbReference type="ARBA" id="ARBA00022475"/>
    </source>
</evidence>
<feature type="transmembrane region" description="Helical" evidence="7">
    <location>
        <begin position="281"/>
        <end position="300"/>
    </location>
</feature>
<dbReference type="Proteomes" id="UP000474757">
    <property type="component" value="Unassembled WGS sequence"/>
</dbReference>
<dbReference type="GO" id="GO:0022857">
    <property type="term" value="F:transmembrane transporter activity"/>
    <property type="evidence" value="ECO:0007669"/>
    <property type="project" value="UniProtKB-UniRule"/>
</dbReference>
<comment type="subcellular location">
    <subcellularLocation>
        <location evidence="1 7">Cell inner membrane</location>
        <topology evidence="1 7">Multi-pass membrane protein</topology>
    </subcellularLocation>
</comment>
<dbReference type="PANTHER" id="PTHR33362">
    <property type="entry name" value="SIALIC ACID TRAP TRANSPORTER PERMEASE PROTEIN SIAT-RELATED"/>
    <property type="match status" value="1"/>
</dbReference>
<dbReference type="InterPro" id="IPR004681">
    <property type="entry name" value="TRAP_DctM"/>
</dbReference>
<dbReference type="InterPro" id="IPR010656">
    <property type="entry name" value="DctM"/>
</dbReference>
<feature type="transmembrane region" description="Helical" evidence="7">
    <location>
        <begin position="246"/>
        <end position="269"/>
    </location>
</feature>
<dbReference type="PANTHER" id="PTHR33362:SF5">
    <property type="entry name" value="C4-DICARBOXYLATE TRAP TRANSPORTER LARGE PERMEASE PROTEIN DCTM"/>
    <property type="match status" value="1"/>
</dbReference>
<dbReference type="EMBL" id="JAAGAB010000002">
    <property type="protein sequence ID" value="NDV00724.1"/>
    <property type="molecule type" value="Genomic_DNA"/>
</dbReference>
<evidence type="ECO:0000256" key="7">
    <source>
        <dbReference type="RuleBase" id="RU369079"/>
    </source>
</evidence>
<feature type="transmembrane region" description="Helical" evidence="7">
    <location>
        <begin position="365"/>
        <end position="391"/>
    </location>
</feature>
<reference evidence="9 10" key="1">
    <citation type="submission" date="2020-02" db="EMBL/GenBank/DDBJ databases">
        <title>Pseudoroseicyclus tamarix, sp. nov., isolated from offshore sediment of a Tamarix chinensis forest.</title>
        <authorList>
            <person name="Gai Y."/>
        </authorList>
    </citation>
    <scope>NUCLEOTIDE SEQUENCE [LARGE SCALE GENOMIC DNA]</scope>
    <source>
        <strain evidence="9 10">CLL3-39</strain>
    </source>
</reference>
<keyword evidence="3 7" id="KW-0997">Cell inner membrane</keyword>